<accession>A0A9K3D838</accession>
<dbReference type="Proteomes" id="UP000265618">
    <property type="component" value="Unassembled WGS sequence"/>
</dbReference>
<evidence type="ECO:0000256" key="1">
    <source>
        <dbReference type="SAM" id="Coils"/>
    </source>
</evidence>
<name>A0A9K3D838_9EUKA</name>
<keyword evidence="1" id="KW-0175">Coiled coil</keyword>
<organism evidence="2 3">
    <name type="scientific">Kipferlia bialata</name>
    <dbReference type="NCBI Taxonomy" id="797122"/>
    <lineage>
        <taxon>Eukaryota</taxon>
        <taxon>Metamonada</taxon>
        <taxon>Carpediemonas-like organisms</taxon>
        <taxon>Kipferlia</taxon>
    </lineage>
</organism>
<feature type="coiled-coil region" evidence="1">
    <location>
        <begin position="72"/>
        <end position="99"/>
    </location>
</feature>
<feature type="non-terminal residue" evidence="2">
    <location>
        <position position="114"/>
    </location>
</feature>
<sequence>YMAEQAQFEAELKAAKARYSDCVSENTEAVTALRKVMERRRDIGTMYKAQNESVGMGWGRGQREETSFAAEANTLKKSIVQQEAQLQGLVQEINSLRSRSFDVYTVDGADVNYQ</sequence>
<reference evidence="2 3" key="1">
    <citation type="journal article" date="2018" name="PLoS ONE">
        <title>The draft genome of Kipferlia bialata reveals reductive genome evolution in fornicate parasites.</title>
        <authorList>
            <person name="Tanifuji G."/>
            <person name="Takabayashi S."/>
            <person name="Kume K."/>
            <person name="Takagi M."/>
            <person name="Nakayama T."/>
            <person name="Kamikawa R."/>
            <person name="Inagaki Y."/>
            <person name="Hashimoto T."/>
        </authorList>
    </citation>
    <scope>NUCLEOTIDE SEQUENCE [LARGE SCALE GENOMIC DNA]</scope>
    <source>
        <strain evidence="2">NY0173</strain>
    </source>
</reference>
<protein>
    <submittedName>
        <fullName evidence="2">Uncharacterized protein</fullName>
    </submittedName>
</protein>
<proteinExistence type="predicted"/>
<evidence type="ECO:0000313" key="3">
    <source>
        <dbReference type="Proteomes" id="UP000265618"/>
    </source>
</evidence>
<gene>
    <name evidence="2" type="ORF">KIPB_012839</name>
</gene>
<keyword evidence="3" id="KW-1185">Reference proteome</keyword>
<evidence type="ECO:0000313" key="2">
    <source>
        <dbReference type="EMBL" id="GIQ90155.1"/>
    </source>
</evidence>
<dbReference type="EMBL" id="BDIP01005833">
    <property type="protein sequence ID" value="GIQ90155.1"/>
    <property type="molecule type" value="Genomic_DNA"/>
</dbReference>
<dbReference type="AlphaFoldDB" id="A0A9K3D838"/>
<comment type="caution">
    <text evidence="2">The sequence shown here is derived from an EMBL/GenBank/DDBJ whole genome shotgun (WGS) entry which is preliminary data.</text>
</comment>